<accession>A0A240E645</accession>
<dbReference type="OrthoDB" id="6710679at2"/>
<organism evidence="1 2">
    <name type="scientific">Acinetobacter puyangensis</name>
    <dbReference type="NCBI Taxonomy" id="1096779"/>
    <lineage>
        <taxon>Bacteria</taxon>
        <taxon>Pseudomonadati</taxon>
        <taxon>Pseudomonadota</taxon>
        <taxon>Gammaproteobacteria</taxon>
        <taxon>Moraxellales</taxon>
        <taxon>Moraxellaceae</taxon>
        <taxon>Acinetobacter</taxon>
    </lineage>
</organism>
<dbReference type="RefSeq" id="WP_097078472.1">
    <property type="nucleotide sequence ID" value="NZ_BAABHT010000003.1"/>
</dbReference>
<protein>
    <submittedName>
        <fullName evidence="1">Uncharacterized protein</fullName>
    </submittedName>
</protein>
<evidence type="ECO:0000313" key="1">
    <source>
        <dbReference type="EMBL" id="SNX44227.1"/>
    </source>
</evidence>
<name>A0A240E645_9GAMM</name>
<dbReference type="EMBL" id="OANT01000002">
    <property type="protein sequence ID" value="SNX44227.1"/>
    <property type="molecule type" value="Genomic_DNA"/>
</dbReference>
<dbReference type="Proteomes" id="UP000219042">
    <property type="component" value="Unassembled WGS sequence"/>
</dbReference>
<sequence length="302" mass="32870">MTIAINGTNAFTDLLGDEATEYVLKLGNLASRDILEPLTGLVVGALGQVEFTLTGRLAYEQLLKNIAQINHLHGFSALKLSDVVDVFNIITKFSIESEFSNLDYRSVYHLNPGDTLNCIVRPDSGLTRPVQIKFVEPVSTGLVDSLVNTNFTLQPGQDLVIPFNIKEDIPEGDKAISIVVMRSNDEYGQVAPLGTTRGFTVHSPAIVPAEPILNGAPQMSQVAVASYGINVVWSNMPNNYHFKSIKWTVDNPNFEISIVDQNNLSSIKASLKAGSEVDVGEIITITLEADEYTIKASTEVMS</sequence>
<dbReference type="AlphaFoldDB" id="A0A240E645"/>
<keyword evidence="2" id="KW-1185">Reference proteome</keyword>
<evidence type="ECO:0000313" key="2">
    <source>
        <dbReference type="Proteomes" id="UP000219042"/>
    </source>
</evidence>
<proteinExistence type="predicted"/>
<reference evidence="2" key="1">
    <citation type="submission" date="2016-09" db="EMBL/GenBank/DDBJ databases">
        <authorList>
            <person name="Varghese N."/>
            <person name="Submissions S."/>
        </authorList>
    </citation>
    <scope>NUCLEOTIDE SEQUENCE [LARGE SCALE GENOMIC DNA]</scope>
    <source>
        <strain evidence="2">ANC 4466</strain>
    </source>
</reference>
<gene>
    <name evidence="1" type="ORF">SAMN05421731_102388</name>
</gene>